<dbReference type="AlphaFoldDB" id="A0A2H3JKD0"/>
<protein>
    <submittedName>
        <fullName evidence="2">Uncharacterized protein</fullName>
    </submittedName>
</protein>
<gene>
    <name evidence="2" type="ORF">WOLCODRAFT_158815</name>
</gene>
<evidence type="ECO:0000256" key="1">
    <source>
        <dbReference type="SAM" id="MobiDB-lite"/>
    </source>
</evidence>
<feature type="compositionally biased region" description="Polar residues" evidence="1">
    <location>
        <begin position="152"/>
        <end position="169"/>
    </location>
</feature>
<dbReference type="OrthoDB" id="10265969at2759"/>
<accession>A0A2H3JKD0</accession>
<evidence type="ECO:0000313" key="2">
    <source>
        <dbReference type="EMBL" id="PCH39259.1"/>
    </source>
</evidence>
<evidence type="ECO:0000313" key="3">
    <source>
        <dbReference type="Proteomes" id="UP000218811"/>
    </source>
</evidence>
<reference evidence="2 3" key="1">
    <citation type="journal article" date="2012" name="Science">
        <title>The Paleozoic origin of enzymatic lignin decomposition reconstructed from 31 fungal genomes.</title>
        <authorList>
            <person name="Floudas D."/>
            <person name="Binder M."/>
            <person name="Riley R."/>
            <person name="Barry K."/>
            <person name="Blanchette R.A."/>
            <person name="Henrissat B."/>
            <person name="Martinez A.T."/>
            <person name="Otillar R."/>
            <person name="Spatafora J.W."/>
            <person name="Yadav J.S."/>
            <person name="Aerts A."/>
            <person name="Benoit I."/>
            <person name="Boyd A."/>
            <person name="Carlson A."/>
            <person name="Copeland A."/>
            <person name="Coutinho P.M."/>
            <person name="de Vries R.P."/>
            <person name="Ferreira P."/>
            <person name="Findley K."/>
            <person name="Foster B."/>
            <person name="Gaskell J."/>
            <person name="Glotzer D."/>
            <person name="Gorecki P."/>
            <person name="Heitman J."/>
            <person name="Hesse C."/>
            <person name="Hori C."/>
            <person name="Igarashi K."/>
            <person name="Jurgens J.A."/>
            <person name="Kallen N."/>
            <person name="Kersten P."/>
            <person name="Kohler A."/>
            <person name="Kuees U."/>
            <person name="Kumar T.K.A."/>
            <person name="Kuo A."/>
            <person name="LaButti K."/>
            <person name="Larrondo L.F."/>
            <person name="Lindquist E."/>
            <person name="Ling A."/>
            <person name="Lombard V."/>
            <person name="Lucas S."/>
            <person name="Lundell T."/>
            <person name="Martin R."/>
            <person name="McLaughlin D.J."/>
            <person name="Morgenstern I."/>
            <person name="Morin E."/>
            <person name="Murat C."/>
            <person name="Nagy L.G."/>
            <person name="Nolan M."/>
            <person name="Ohm R.A."/>
            <person name="Patyshakuliyeva A."/>
            <person name="Rokas A."/>
            <person name="Ruiz-Duenas F.J."/>
            <person name="Sabat G."/>
            <person name="Salamov A."/>
            <person name="Samejima M."/>
            <person name="Schmutz J."/>
            <person name="Slot J.C."/>
            <person name="St John F."/>
            <person name="Stenlid J."/>
            <person name="Sun H."/>
            <person name="Sun S."/>
            <person name="Syed K."/>
            <person name="Tsang A."/>
            <person name="Wiebenga A."/>
            <person name="Young D."/>
            <person name="Pisabarro A."/>
            <person name="Eastwood D.C."/>
            <person name="Martin F."/>
            <person name="Cullen D."/>
            <person name="Grigoriev I.V."/>
            <person name="Hibbett D.S."/>
        </authorList>
    </citation>
    <scope>NUCLEOTIDE SEQUENCE [LARGE SCALE GENOMIC DNA]</scope>
    <source>
        <strain evidence="2 3">MD-104</strain>
    </source>
</reference>
<sequence>MFKALDKKAITAKFFVNQIEAAHDEQVVKCAALIDPLFAWTWPCHQLEFMIDDMFAMQDILKLAFVYLDHIQSLLVGRRKIEHLFPCQFFVQDPVVFAAAFVPHYEMLDNKVDADGISDDVSGHVSGRSHKAGPSGPGNLRKKFLKSEQAKSSRCMHTQGTSSASTSHMASPAPSNVMGVDMEEGKPL</sequence>
<name>A0A2H3JKD0_WOLCO</name>
<keyword evidence="3" id="KW-1185">Reference proteome</keyword>
<dbReference type="EMBL" id="KB467976">
    <property type="protein sequence ID" value="PCH39259.1"/>
    <property type="molecule type" value="Genomic_DNA"/>
</dbReference>
<dbReference type="Proteomes" id="UP000218811">
    <property type="component" value="Unassembled WGS sequence"/>
</dbReference>
<feature type="region of interest" description="Disordered" evidence="1">
    <location>
        <begin position="119"/>
        <end position="188"/>
    </location>
</feature>
<proteinExistence type="predicted"/>
<organism evidence="2 3">
    <name type="scientific">Wolfiporia cocos (strain MD-104)</name>
    <name type="common">Brown rot fungus</name>
    <dbReference type="NCBI Taxonomy" id="742152"/>
    <lineage>
        <taxon>Eukaryota</taxon>
        <taxon>Fungi</taxon>
        <taxon>Dikarya</taxon>
        <taxon>Basidiomycota</taxon>
        <taxon>Agaricomycotina</taxon>
        <taxon>Agaricomycetes</taxon>
        <taxon>Polyporales</taxon>
        <taxon>Phaeolaceae</taxon>
        <taxon>Wolfiporia</taxon>
    </lineage>
</organism>
<dbReference type="STRING" id="742152.A0A2H3JKD0"/>